<keyword evidence="2" id="KW-1133">Transmembrane helix</keyword>
<feature type="transmembrane region" description="Helical" evidence="2">
    <location>
        <begin position="579"/>
        <end position="604"/>
    </location>
</feature>
<evidence type="ECO:0000256" key="1">
    <source>
        <dbReference type="SAM" id="MobiDB-lite"/>
    </source>
</evidence>
<accession>A0A1Y2LPJ2</accession>
<feature type="compositionally biased region" description="Low complexity" evidence="1">
    <location>
        <begin position="20"/>
        <end position="33"/>
    </location>
</feature>
<feature type="transmembrane region" description="Helical" evidence="2">
    <location>
        <begin position="247"/>
        <end position="273"/>
    </location>
</feature>
<dbReference type="AlphaFoldDB" id="A0A1Y2LPJ2"/>
<keyword evidence="2" id="KW-0812">Transmembrane</keyword>
<feature type="transmembrane region" description="Helical" evidence="2">
    <location>
        <begin position="119"/>
        <end position="139"/>
    </location>
</feature>
<feature type="region of interest" description="Disordered" evidence="1">
    <location>
        <begin position="1"/>
        <end position="48"/>
    </location>
</feature>
<evidence type="ECO:0000256" key="2">
    <source>
        <dbReference type="SAM" id="Phobius"/>
    </source>
</evidence>
<dbReference type="OMA" id="WAYVHLI"/>
<gene>
    <name evidence="3" type="ORF">B5807_09600</name>
</gene>
<organism evidence="3 4">
    <name type="scientific">Epicoccum nigrum</name>
    <name type="common">Soil fungus</name>
    <name type="synonym">Epicoccum purpurascens</name>
    <dbReference type="NCBI Taxonomy" id="105696"/>
    <lineage>
        <taxon>Eukaryota</taxon>
        <taxon>Fungi</taxon>
        <taxon>Dikarya</taxon>
        <taxon>Ascomycota</taxon>
        <taxon>Pezizomycotina</taxon>
        <taxon>Dothideomycetes</taxon>
        <taxon>Pleosporomycetidae</taxon>
        <taxon>Pleosporales</taxon>
        <taxon>Pleosporineae</taxon>
        <taxon>Didymellaceae</taxon>
        <taxon>Epicoccum</taxon>
    </lineage>
</organism>
<name>A0A1Y2LPJ2_EPING</name>
<feature type="transmembrane region" description="Helical" evidence="2">
    <location>
        <begin position="160"/>
        <end position="184"/>
    </location>
</feature>
<dbReference type="InParanoid" id="A0A1Y2LPJ2"/>
<evidence type="ECO:0000313" key="3">
    <source>
        <dbReference type="EMBL" id="OSS45725.1"/>
    </source>
</evidence>
<keyword evidence="4" id="KW-1185">Reference proteome</keyword>
<evidence type="ECO:0000313" key="4">
    <source>
        <dbReference type="Proteomes" id="UP000193240"/>
    </source>
</evidence>
<sequence length="690" mass="76411">MGRYERSAGMAALMSTNQGRDSSSPRTTPDSQPSPTPSITAAPYDPPDTYNAGDIAMENVFASPLASPDAFTRGDKSGSYMSLNEPLGKHAADNISLLSHRSRHPHTKHFDHNQARKNLFIAGGVKLLVTIFFSALMCIALKAWEGFREPVVLSKIEVRIFNSIMIGLSLCLGLNLLASLQNYAGILRWSLLSRRYVSLETFDLILGLERLSNVFKLMVISLPLVRRQKYIRKLRWFKDARQDGTKWTWLVCLLWLGINVGSQVLVAISSLFYPMDTSDFPLLTYGNVTVANLIQWAPINETTGNATALEAAWMFGMEAIVYPEFAPNNTQNDLSGLAGTPLYKTANGAYEYRFFNRNPAQQYSNYLLSNRSIAATTECSKIEVNGNGTFLVDEDGYEYIEARFTGTGWEKWYPPENGAGALSWSASVGPYCGSRCTNFTVLQARTHGREKDIVNETSLFVCNSTVSHVNPSNNKNDITIPTQLDADAVWGTDEFARTAAGSMGWTGSVVNGWDDRQTRSYTSGSKWSPLHVVSAEEVEDILARFTIGAIAAFDDHGIRHNVTDQRVVPSPGQQLNVDWSYILSILGGICALQLAALCCLLGFANRTIVRDESFFSIAMLLSPVVGRIGKEGGGMNMSGDEIKHHPKLQFKKIQYSYREGKNGDPHQVDILWEGKDSRESRKSWVAGVYN</sequence>
<proteinExistence type="predicted"/>
<dbReference type="EMBL" id="KZ107853">
    <property type="protein sequence ID" value="OSS45725.1"/>
    <property type="molecule type" value="Genomic_DNA"/>
</dbReference>
<reference evidence="3 4" key="1">
    <citation type="journal article" date="2017" name="Genome Announc.">
        <title>Genome sequence of the saprophytic ascomycete Epicoccum nigrum ICMP 19927 strain isolated from New Zealand.</title>
        <authorList>
            <person name="Fokin M."/>
            <person name="Fleetwood D."/>
            <person name="Weir B.S."/>
            <person name="Villas-Boas S.G."/>
        </authorList>
    </citation>
    <scope>NUCLEOTIDE SEQUENCE [LARGE SCALE GENOMIC DNA]</scope>
    <source>
        <strain evidence="3 4">ICMP 19927</strain>
    </source>
</reference>
<keyword evidence="2" id="KW-0472">Membrane</keyword>
<dbReference type="Proteomes" id="UP000193240">
    <property type="component" value="Unassembled WGS sequence"/>
</dbReference>
<protein>
    <submittedName>
        <fullName evidence="3">Uncharacterized protein</fullName>
    </submittedName>
</protein>